<dbReference type="SMART" id="SM00228">
    <property type="entry name" value="PDZ"/>
    <property type="match status" value="1"/>
</dbReference>
<dbReference type="SUPFAM" id="SSF52096">
    <property type="entry name" value="ClpP/crotonase"/>
    <property type="match status" value="1"/>
</dbReference>
<dbReference type="InterPro" id="IPR040573">
    <property type="entry name" value="TSP_N"/>
</dbReference>
<name>A0A1I0NCH5_9BACT</name>
<dbReference type="GO" id="GO:0006508">
    <property type="term" value="P:proteolysis"/>
    <property type="evidence" value="ECO:0007669"/>
    <property type="project" value="UniProtKB-KW"/>
</dbReference>
<evidence type="ECO:0000313" key="9">
    <source>
        <dbReference type="EMBL" id="SEV98779.1"/>
    </source>
</evidence>
<feature type="domain" description="Tail specific protease" evidence="8">
    <location>
        <begin position="322"/>
        <end position="541"/>
    </location>
</feature>
<dbReference type="InterPro" id="IPR036034">
    <property type="entry name" value="PDZ_sf"/>
</dbReference>
<comment type="similarity">
    <text evidence="1 5">Belongs to the peptidase S41A family.</text>
</comment>
<keyword evidence="4 5" id="KW-0720">Serine protease</keyword>
<dbReference type="EMBL" id="FOIR01000001">
    <property type="protein sequence ID" value="SEV98779.1"/>
    <property type="molecule type" value="Genomic_DNA"/>
</dbReference>
<evidence type="ECO:0000256" key="4">
    <source>
        <dbReference type="ARBA" id="ARBA00022825"/>
    </source>
</evidence>
<dbReference type="GO" id="GO:0004175">
    <property type="term" value="F:endopeptidase activity"/>
    <property type="evidence" value="ECO:0007669"/>
    <property type="project" value="TreeGrafter"/>
</dbReference>
<dbReference type="Pfam" id="PF03572">
    <property type="entry name" value="Peptidase_S41"/>
    <property type="match status" value="1"/>
</dbReference>
<dbReference type="FunFam" id="3.90.226.10:FF:000090">
    <property type="entry name" value="Tail-specific protease"/>
    <property type="match status" value="1"/>
</dbReference>
<evidence type="ECO:0000256" key="1">
    <source>
        <dbReference type="ARBA" id="ARBA00009179"/>
    </source>
</evidence>
<dbReference type="PANTHER" id="PTHR32060:SF22">
    <property type="entry name" value="CARBOXYL-TERMINAL-PROCESSING PEPTIDASE 3, CHLOROPLASTIC"/>
    <property type="match status" value="1"/>
</dbReference>
<dbReference type="PANTHER" id="PTHR32060">
    <property type="entry name" value="TAIL-SPECIFIC PROTEASE"/>
    <property type="match status" value="1"/>
</dbReference>
<dbReference type="GO" id="GO:0007165">
    <property type="term" value="P:signal transduction"/>
    <property type="evidence" value="ECO:0007669"/>
    <property type="project" value="TreeGrafter"/>
</dbReference>
<keyword evidence="6" id="KW-0732">Signal</keyword>
<evidence type="ECO:0000256" key="2">
    <source>
        <dbReference type="ARBA" id="ARBA00022670"/>
    </source>
</evidence>
<dbReference type="STRING" id="1267423.SAMN05216290_1085"/>
<feature type="signal peptide" evidence="6">
    <location>
        <begin position="1"/>
        <end position="22"/>
    </location>
</feature>
<dbReference type="Pfam" id="PF17804">
    <property type="entry name" value="TSP_NTD"/>
    <property type="match status" value="1"/>
</dbReference>
<dbReference type="GeneID" id="99985819"/>
<evidence type="ECO:0000256" key="3">
    <source>
        <dbReference type="ARBA" id="ARBA00022801"/>
    </source>
</evidence>
<dbReference type="SMART" id="SM00245">
    <property type="entry name" value="TSPc"/>
    <property type="match status" value="1"/>
</dbReference>
<dbReference type="InterPro" id="IPR020992">
    <property type="entry name" value="Tail_Prtase_C"/>
</dbReference>
<dbReference type="InterPro" id="IPR004447">
    <property type="entry name" value="Peptidase_S41A"/>
</dbReference>
<organism evidence="9 10">
    <name type="scientific">Roseivirga pacifica</name>
    <dbReference type="NCBI Taxonomy" id="1267423"/>
    <lineage>
        <taxon>Bacteria</taxon>
        <taxon>Pseudomonadati</taxon>
        <taxon>Bacteroidota</taxon>
        <taxon>Cytophagia</taxon>
        <taxon>Cytophagales</taxon>
        <taxon>Roseivirgaceae</taxon>
        <taxon>Roseivirga</taxon>
    </lineage>
</organism>
<dbReference type="CDD" id="cd06782">
    <property type="entry name" value="cpPDZ_CPP-like"/>
    <property type="match status" value="1"/>
</dbReference>
<evidence type="ECO:0000256" key="5">
    <source>
        <dbReference type="RuleBase" id="RU004404"/>
    </source>
</evidence>
<keyword evidence="3 5" id="KW-0378">Hydrolase</keyword>
<dbReference type="Gene3D" id="3.90.226.10">
    <property type="entry name" value="2-enoyl-CoA Hydratase, Chain A, domain 1"/>
    <property type="match status" value="1"/>
</dbReference>
<protein>
    <submittedName>
        <fullName evidence="9">Carboxyl-terminal processing protease</fullName>
    </submittedName>
</protein>
<dbReference type="Gene3D" id="2.30.42.10">
    <property type="match status" value="1"/>
</dbReference>
<reference evidence="10" key="1">
    <citation type="submission" date="2016-10" db="EMBL/GenBank/DDBJ databases">
        <authorList>
            <person name="Varghese N."/>
            <person name="Submissions S."/>
        </authorList>
    </citation>
    <scope>NUCLEOTIDE SEQUENCE [LARGE SCALE GENOMIC DNA]</scope>
    <source>
        <strain evidence="10">CGMCC 1.12402</strain>
    </source>
</reference>
<gene>
    <name evidence="9" type="ORF">SAMN05216290_1085</name>
</gene>
<keyword evidence="10" id="KW-1185">Reference proteome</keyword>
<dbReference type="Proteomes" id="UP000199437">
    <property type="component" value="Unassembled WGS sequence"/>
</dbReference>
<dbReference type="AlphaFoldDB" id="A0A1I0NCH5"/>
<feature type="chain" id="PRO_5011577401" evidence="6">
    <location>
        <begin position="23"/>
        <end position="682"/>
    </location>
</feature>
<dbReference type="InterPro" id="IPR001478">
    <property type="entry name" value="PDZ"/>
</dbReference>
<dbReference type="SUPFAM" id="SSF50156">
    <property type="entry name" value="PDZ domain-like"/>
    <property type="match status" value="1"/>
</dbReference>
<accession>A0A1I0NCH5</accession>
<dbReference type="CDD" id="cd07560">
    <property type="entry name" value="Peptidase_S41_CPP"/>
    <property type="match status" value="1"/>
</dbReference>
<dbReference type="RefSeq" id="WP_162844689.1">
    <property type="nucleotide sequence ID" value="NZ_FOIR01000001.1"/>
</dbReference>
<sequence>MRKLIWIKLLLVVGLVSVQGQGDTTKYFQPTASHMKEAEIIVPILNFYHYRDIDLDDSLSSAIFDNFIEALDGNKNYFLASDIQSFQKYRFKLDDDLKQGNLVVPFYIFNIYNKRLKNRLEYALAHVEDKFDFSKDETYYFDREELPYAKTEAELDELWRMNLKNQALNLKLSGSENKKIAETLKTRYERFQSNVEKYNSNDVFEIYMNSVTEAFDPHTNYFTPLNAEDFEMQSKKSLEGIGATLQQDNDFTKIVELRPGGPAFLSGEINKDDRVVGVAQGADGEMVNTVGWRSDEVAGIIRGPKGTLVRLELLPAGSSVGAPTKEVKIVRDKINLDDAKAKSKVVQFTENGQEYTIGVITVPDFYLNSEEMEESPEDYSSTTNDVKKLITELEKEGADGIMLDLRNNGGGALFEAINMTGLFVPGGTVVQVKYKKDQIEQLDDNNKSMYYDGPLNVLVNRFSASASEIFAGAIQDYKRGVIVGEQTYGKGTVQNVRELNAFLRDPGDENLGLIKYTMAKFYRVTGSSTQHLGVTPDVALPSAFSAEEFGESSKPSAMPWDKIPAANFTPLDYVDGNLISLLNQRLKQREKTDQLLVDLKYDIELVKKNRKLHSVSLNYDVRKKEQDDLKEQRDARVKVGASLKELEANKVSDRSLNDLKDAYLKESILLLADQIEAKKRKG</sequence>
<proteinExistence type="inferred from homology"/>
<evidence type="ECO:0000256" key="6">
    <source>
        <dbReference type="SAM" id="SignalP"/>
    </source>
</evidence>
<dbReference type="InterPro" id="IPR005151">
    <property type="entry name" value="Tail-specific_protease"/>
</dbReference>
<dbReference type="NCBIfam" id="TIGR00225">
    <property type="entry name" value="prc"/>
    <property type="match status" value="1"/>
</dbReference>
<evidence type="ECO:0000259" key="8">
    <source>
        <dbReference type="SMART" id="SM00245"/>
    </source>
</evidence>
<evidence type="ECO:0000313" key="10">
    <source>
        <dbReference type="Proteomes" id="UP000199437"/>
    </source>
</evidence>
<feature type="domain" description="PDZ" evidence="7">
    <location>
        <begin position="239"/>
        <end position="317"/>
    </location>
</feature>
<dbReference type="InterPro" id="IPR029045">
    <property type="entry name" value="ClpP/crotonase-like_dom_sf"/>
</dbReference>
<dbReference type="Pfam" id="PF11818">
    <property type="entry name" value="DUF3340"/>
    <property type="match status" value="1"/>
</dbReference>
<evidence type="ECO:0000259" key="7">
    <source>
        <dbReference type="SMART" id="SM00228"/>
    </source>
</evidence>
<dbReference type="GO" id="GO:0030288">
    <property type="term" value="C:outer membrane-bounded periplasmic space"/>
    <property type="evidence" value="ECO:0007669"/>
    <property type="project" value="TreeGrafter"/>
</dbReference>
<dbReference type="GO" id="GO:0008236">
    <property type="term" value="F:serine-type peptidase activity"/>
    <property type="evidence" value="ECO:0007669"/>
    <property type="project" value="UniProtKB-KW"/>
</dbReference>
<keyword evidence="2 5" id="KW-0645">Protease</keyword>